<organism evidence="2 3">
    <name type="scientific">Peribacillus deserti</name>
    <dbReference type="NCBI Taxonomy" id="673318"/>
    <lineage>
        <taxon>Bacteria</taxon>
        <taxon>Bacillati</taxon>
        <taxon>Bacillota</taxon>
        <taxon>Bacilli</taxon>
        <taxon>Bacillales</taxon>
        <taxon>Bacillaceae</taxon>
        <taxon>Peribacillus</taxon>
    </lineage>
</organism>
<evidence type="ECO:0000313" key="2">
    <source>
        <dbReference type="EMBL" id="MBM7692720.1"/>
    </source>
</evidence>
<sequence length="101" mass="11466">MIMNIMFYTSLTLALLLLSFLSILFSLYKRTKQRTIALGIIYLICSIPLLYAVIFTASEGSRISLTVGRVFAITWLLSVCCLFIAMMMTVTSIVNNWLKKQ</sequence>
<feature type="transmembrane region" description="Helical" evidence="1">
    <location>
        <begin position="6"/>
        <end position="28"/>
    </location>
</feature>
<dbReference type="RefSeq" id="WP_204542769.1">
    <property type="nucleotide sequence ID" value="NZ_JAFBFI010000008.1"/>
</dbReference>
<gene>
    <name evidence="2" type="ORF">JOC77_002151</name>
</gene>
<keyword evidence="1" id="KW-0472">Membrane</keyword>
<keyword evidence="1" id="KW-0812">Transmembrane</keyword>
<evidence type="ECO:0000256" key="1">
    <source>
        <dbReference type="SAM" id="Phobius"/>
    </source>
</evidence>
<keyword evidence="3" id="KW-1185">Reference proteome</keyword>
<proteinExistence type="predicted"/>
<reference evidence="2 3" key="1">
    <citation type="submission" date="2021-01" db="EMBL/GenBank/DDBJ databases">
        <title>Genomic Encyclopedia of Type Strains, Phase IV (KMG-IV): sequencing the most valuable type-strain genomes for metagenomic binning, comparative biology and taxonomic classification.</title>
        <authorList>
            <person name="Goeker M."/>
        </authorList>
    </citation>
    <scope>NUCLEOTIDE SEQUENCE [LARGE SCALE GENOMIC DNA]</scope>
    <source>
        <strain evidence="2 3">DSM 105482</strain>
    </source>
</reference>
<keyword evidence="1" id="KW-1133">Transmembrane helix</keyword>
<name>A0ABS2QHS3_9BACI</name>
<dbReference type="Proteomes" id="UP000823486">
    <property type="component" value="Unassembled WGS sequence"/>
</dbReference>
<evidence type="ECO:0000313" key="3">
    <source>
        <dbReference type="Proteomes" id="UP000823486"/>
    </source>
</evidence>
<dbReference type="EMBL" id="JAFBFI010000008">
    <property type="protein sequence ID" value="MBM7692720.1"/>
    <property type="molecule type" value="Genomic_DNA"/>
</dbReference>
<feature type="transmembrane region" description="Helical" evidence="1">
    <location>
        <begin position="75"/>
        <end position="98"/>
    </location>
</feature>
<protein>
    <submittedName>
        <fullName evidence="2">Membrane protein</fullName>
    </submittedName>
</protein>
<accession>A0ABS2QHS3</accession>
<feature type="transmembrane region" description="Helical" evidence="1">
    <location>
        <begin position="35"/>
        <end position="55"/>
    </location>
</feature>
<comment type="caution">
    <text evidence="2">The sequence shown here is derived from an EMBL/GenBank/DDBJ whole genome shotgun (WGS) entry which is preliminary data.</text>
</comment>